<dbReference type="EMBL" id="JBBPBK010000015">
    <property type="protein sequence ID" value="KAK9269659.1"/>
    <property type="molecule type" value="Genomic_DNA"/>
</dbReference>
<dbReference type="Gene3D" id="3.80.10.10">
    <property type="entry name" value="Ribonuclease Inhibitor"/>
    <property type="match status" value="1"/>
</dbReference>
<proteinExistence type="predicted"/>
<keyword evidence="1" id="KW-0472">Membrane</keyword>
<dbReference type="PANTHER" id="PTHR31900:SF34">
    <property type="entry name" value="EMB|CAB62440.1-RELATED"/>
    <property type="match status" value="1"/>
</dbReference>
<accession>A0AAP0NEQ0</accession>
<dbReference type="InterPro" id="IPR055357">
    <property type="entry name" value="LRR_At1g61320_AtMIF1"/>
</dbReference>
<dbReference type="PANTHER" id="PTHR31900">
    <property type="entry name" value="F-BOX/RNI SUPERFAMILY PROTEIN-RELATED"/>
    <property type="match status" value="1"/>
</dbReference>
<feature type="domain" description="F-box" evidence="2">
    <location>
        <begin position="11"/>
        <end position="52"/>
    </location>
</feature>
<feature type="transmembrane region" description="Helical" evidence="1">
    <location>
        <begin position="7"/>
        <end position="25"/>
    </location>
</feature>
<sequence length="463" mass="53771">MARNLNMFTYLPTHIIIIIISFLPFKEAARTSVLSKQWRNVWRATKSLEFNETSFVNQDESVENQEVQRRSFLDFVRQWIMAYNEPIVENFRLSFSRATNFPADVEKWIAFAIDHRVKSLSLDFSDPTWDEEGVENNRVALFELPFYVYGHRILESLKLFSCKFQVSEFKNFSTLTSLSLGWVELTTPSLKAFLVGCPLLETLSLKNCWNLEFLDISAPNLRLTSLVINKCFLDINSIIITAPKLRSLVYSGALCRFNFDGPHCMREAALDFGFETEFIEWGDLLYDILREICCVDVLTVCSYVLQVLPTGEEPLSLSPRMDVKHLILKTTMHENEFFGISFLLKSCPYLETLTIEILPGRIFEDYVPPYDFEAHTFWTQNVLVFKCLQKTLKVVEIKGFKGTMNELRLLKYFITCGRAMKRLNLHISREEGTDGGNIDLYFRNAQILKRFDKASKGMYVWIS</sequence>
<gene>
    <name evidence="3" type="ORF">L1049_001437</name>
</gene>
<keyword evidence="1" id="KW-0812">Transmembrane</keyword>
<dbReference type="SUPFAM" id="SSF52047">
    <property type="entry name" value="RNI-like"/>
    <property type="match status" value="1"/>
</dbReference>
<dbReference type="InterPro" id="IPR050232">
    <property type="entry name" value="FBL13/AtMIF1-like"/>
</dbReference>
<dbReference type="Proteomes" id="UP001415857">
    <property type="component" value="Unassembled WGS sequence"/>
</dbReference>
<keyword evidence="4" id="KW-1185">Reference proteome</keyword>
<evidence type="ECO:0000313" key="3">
    <source>
        <dbReference type="EMBL" id="KAK9269659.1"/>
    </source>
</evidence>
<evidence type="ECO:0000259" key="2">
    <source>
        <dbReference type="SMART" id="SM00256"/>
    </source>
</evidence>
<dbReference type="SMART" id="SM00256">
    <property type="entry name" value="FBOX"/>
    <property type="match status" value="1"/>
</dbReference>
<dbReference type="Pfam" id="PF00646">
    <property type="entry name" value="F-box"/>
    <property type="match status" value="1"/>
</dbReference>
<dbReference type="AlphaFoldDB" id="A0AAP0NEQ0"/>
<protein>
    <recommendedName>
        <fullName evidence="2">F-box domain-containing protein</fullName>
    </recommendedName>
</protein>
<comment type="caution">
    <text evidence="3">The sequence shown here is derived from an EMBL/GenBank/DDBJ whole genome shotgun (WGS) entry which is preliminary data.</text>
</comment>
<evidence type="ECO:0000313" key="4">
    <source>
        <dbReference type="Proteomes" id="UP001415857"/>
    </source>
</evidence>
<dbReference type="Gene3D" id="1.20.1280.50">
    <property type="match status" value="1"/>
</dbReference>
<evidence type="ECO:0000256" key="1">
    <source>
        <dbReference type="SAM" id="Phobius"/>
    </source>
</evidence>
<dbReference type="InterPro" id="IPR036047">
    <property type="entry name" value="F-box-like_dom_sf"/>
</dbReference>
<keyword evidence="1" id="KW-1133">Transmembrane helix</keyword>
<dbReference type="InterPro" id="IPR032675">
    <property type="entry name" value="LRR_dom_sf"/>
</dbReference>
<name>A0AAP0NEQ0_LIQFO</name>
<dbReference type="InterPro" id="IPR001810">
    <property type="entry name" value="F-box_dom"/>
</dbReference>
<organism evidence="3 4">
    <name type="scientific">Liquidambar formosana</name>
    <name type="common">Formosan gum</name>
    <dbReference type="NCBI Taxonomy" id="63359"/>
    <lineage>
        <taxon>Eukaryota</taxon>
        <taxon>Viridiplantae</taxon>
        <taxon>Streptophyta</taxon>
        <taxon>Embryophyta</taxon>
        <taxon>Tracheophyta</taxon>
        <taxon>Spermatophyta</taxon>
        <taxon>Magnoliopsida</taxon>
        <taxon>eudicotyledons</taxon>
        <taxon>Gunneridae</taxon>
        <taxon>Pentapetalae</taxon>
        <taxon>Saxifragales</taxon>
        <taxon>Altingiaceae</taxon>
        <taxon>Liquidambar</taxon>
    </lineage>
</organism>
<reference evidence="3 4" key="1">
    <citation type="journal article" date="2024" name="Plant J.">
        <title>Genome sequences and population genomics reveal climatic adaptation and genomic divergence between two closely related sweetgum species.</title>
        <authorList>
            <person name="Xu W.Q."/>
            <person name="Ren C.Q."/>
            <person name="Zhang X.Y."/>
            <person name="Comes H.P."/>
            <person name="Liu X.H."/>
            <person name="Li Y.G."/>
            <person name="Kettle C.J."/>
            <person name="Jalonen R."/>
            <person name="Gaisberger H."/>
            <person name="Ma Y.Z."/>
            <person name="Qiu Y.X."/>
        </authorList>
    </citation>
    <scope>NUCLEOTIDE SEQUENCE [LARGE SCALE GENOMIC DNA]</scope>
    <source>
        <strain evidence="3">Hangzhou</strain>
    </source>
</reference>
<dbReference type="Pfam" id="PF23622">
    <property type="entry name" value="LRR_At1g61320_AtMIF1"/>
    <property type="match status" value="1"/>
</dbReference>
<dbReference type="SUPFAM" id="SSF81383">
    <property type="entry name" value="F-box domain"/>
    <property type="match status" value="1"/>
</dbReference>